<reference evidence="1 2" key="1">
    <citation type="submission" date="2019-07" db="EMBL/GenBank/DDBJ databases">
        <title>The pathways for chlorine oxyanion respiration interact through the shared metabolite chlorate.</title>
        <authorList>
            <person name="Barnum T.P."/>
            <person name="Cheng Y."/>
            <person name="Hill K.A."/>
            <person name="Lucas L.N."/>
            <person name="Carlson H.K."/>
            <person name="Coates J.D."/>
        </authorList>
    </citation>
    <scope>NUCLEOTIDE SEQUENCE [LARGE SCALE GENOMIC DNA]</scope>
    <source>
        <strain evidence="1">BK-3</strain>
    </source>
</reference>
<dbReference type="EMBL" id="VMRY01000010">
    <property type="protein sequence ID" value="TVT58005.1"/>
    <property type="molecule type" value="Genomic_DNA"/>
</dbReference>
<dbReference type="Proteomes" id="UP000317355">
    <property type="component" value="Unassembled WGS sequence"/>
</dbReference>
<dbReference type="GO" id="GO:0008893">
    <property type="term" value="F:guanosine-3',5'-bis(diphosphate) 3'-diphosphatase activity"/>
    <property type="evidence" value="ECO:0007669"/>
    <property type="project" value="TreeGrafter"/>
</dbReference>
<name>A0A558DAE7_9GAMM</name>
<accession>A0A558DAE7</accession>
<evidence type="ECO:0000313" key="2">
    <source>
        <dbReference type="Proteomes" id="UP000317355"/>
    </source>
</evidence>
<comment type="caution">
    <text evidence="1">The sequence shown here is derived from an EMBL/GenBank/DDBJ whole genome shotgun (WGS) entry which is preliminary data.</text>
</comment>
<dbReference type="SUPFAM" id="SSF109604">
    <property type="entry name" value="HD-domain/PDEase-like"/>
    <property type="match status" value="1"/>
</dbReference>
<protein>
    <submittedName>
        <fullName evidence="1">Bifunctional (P)ppGpp synthetase/guanosine-3',5'-bis(Diphosphate) 3'-pyrophosphohydrolase</fullName>
    </submittedName>
</protein>
<organism evidence="1 2">
    <name type="scientific">Sedimenticola thiotaurini</name>
    <dbReference type="NCBI Taxonomy" id="1543721"/>
    <lineage>
        <taxon>Bacteria</taxon>
        <taxon>Pseudomonadati</taxon>
        <taxon>Pseudomonadota</taxon>
        <taxon>Gammaproteobacteria</taxon>
        <taxon>Chromatiales</taxon>
        <taxon>Sedimenticolaceae</taxon>
        <taxon>Sedimenticola</taxon>
    </lineage>
</organism>
<dbReference type="AlphaFoldDB" id="A0A558DAE7"/>
<dbReference type="PANTHER" id="PTHR46246">
    <property type="entry name" value="GUANOSINE-3',5'-BIS(DIPHOSPHATE) 3'-PYROPHOSPHOHYDROLASE MESH1"/>
    <property type="match status" value="1"/>
</dbReference>
<dbReference type="Gene3D" id="1.10.3210.10">
    <property type="entry name" value="Hypothetical protein af1432"/>
    <property type="match status" value="1"/>
</dbReference>
<sequence>MWSQDKYIAAWNFSTKSHNGQLLPGTDLPYINHIANVAMEVMSAIALQPTIARPNLSIQCALLHDTLEDTAVTYDELLAQFGKEVSEGVLALTKNSQLPTKTEQMADSLARIRELSHEIWIVKLADRITNLQTPPGHWGKKKIRAYREEAITILDTLGSSHDLLAERLKQKIDHYQIHC</sequence>
<dbReference type="InterPro" id="IPR052194">
    <property type="entry name" value="MESH1"/>
</dbReference>
<proteinExistence type="predicted"/>
<keyword evidence="1" id="KW-0378">Hydrolase</keyword>
<dbReference type="Pfam" id="PF13328">
    <property type="entry name" value="HD_4"/>
    <property type="match status" value="1"/>
</dbReference>
<dbReference type="PANTHER" id="PTHR46246:SF1">
    <property type="entry name" value="GUANOSINE-3',5'-BIS(DIPHOSPHATE) 3'-PYROPHOSPHOHYDROLASE MESH1"/>
    <property type="match status" value="1"/>
</dbReference>
<evidence type="ECO:0000313" key="1">
    <source>
        <dbReference type="EMBL" id="TVT58005.1"/>
    </source>
</evidence>
<gene>
    <name evidence="1" type="ORF">FHK82_04625</name>
</gene>